<dbReference type="Pfam" id="PF08713">
    <property type="entry name" value="DNA_alkylation"/>
    <property type="match status" value="1"/>
</dbReference>
<dbReference type="Gene3D" id="1.25.10.90">
    <property type="match status" value="1"/>
</dbReference>
<protein>
    <recommendedName>
        <fullName evidence="3">DNA alkylation repair protein</fullName>
    </recommendedName>
</protein>
<dbReference type="RefSeq" id="WP_189460122.1">
    <property type="nucleotide sequence ID" value="NZ_BMYO01000004.1"/>
</dbReference>
<evidence type="ECO:0000313" key="1">
    <source>
        <dbReference type="EMBL" id="GHD62580.1"/>
    </source>
</evidence>
<name>A0ABQ3GZB8_9NEIS</name>
<organism evidence="1 2">
    <name type="scientific">Jeongeupia chitinilytica</name>
    <dbReference type="NCBI Taxonomy" id="1041641"/>
    <lineage>
        <taxon>Bacteria</taxon>
        <taxon>Pseudomonadati</taxon>
        <taxon>Pseudomonadota</taxon>
        <taxon>Betaproteobacteria</taxon>
        <taxon>Neisseriales</taxon>
        <taxon>Chitinibacteraceae</taxon>
        <taxon>Jeongeupia</taxon>
    </lineage>
</organism>
<dbReference type="CDD" id="cd07064">
    <property type="entry name" value="AlkD_like_1"/>
    <property type="match status" value="1"/>
</dbReference>
<dbReference type="PANTHER" id="PTHR34070:SF1">
    <property type="entry name" value="DNA ALKYLATION REPAIR PROTEIN"/>
    <property type="match status" value="1"/>
</dbReference>
<dbReference type="PANTHER" id="PTHR34070">
    <property type="entry name" value="ARMADILLO-TYPE FOLD"/>
    <property type="match status" value="1"/>
</dbReference>
<gene>
    <name evidence="1" type="ORF">GCM10007350_18820</name>
</gene>
<evidence type="ECO:0008006" key="3">
    <source>
        <dbReference type="Google" id="ProtNLM"/>
    </source>
</evidence>
<dbReference type="InterPro" id="IPR016024">
    <property type="entry name" value="ARM-type_fold"/>
</dbReference>
<sequence length="228" mass="24838">METAAAFTDAVVTGLAPLADPATAAPMAAYMRGRFAFLGIKTPARRSVSTPLIRAARKSMTPAERLLAAQQLWALPEREYQLVAVDLLADRPATFGIAALPVLDALIGSKSWWDSVDGLAAGVVGPFLRAEPALYPVMDDWAGGDRLWHARTALLFQLGYKTDTDTARLFGYCRALAGHPDFFIRKAIGWALRQYARTDADAVRGFVAAERERLSPLSVREALKHLRG</sequence>
<keyword evidence="2" id="KW-1185">Reference proteome</keyword>
<evidence type="ECO:0000313" key="2">
    <source>
        <dbReference type="Proteomes" id="UP000604737"/>
    </source>
</evidence>
<dbReference type="Proteomes" id="UP000604737">
    <property type="component" value="Unassembled WGS sequence"/>
</dbReference>
<dbReference type="InterPro" id="IPR014825">
    <property type="entry name" value="DNA_alkylation"/>
</dbReference>
<accession>A0ABQ3GZB8</accession>
<dbReference type="SUPFAM" id="SSF48371">
    <property type="entry name" value="ARM repeat"/>
    <property type="match status" value="1"/>
</dbReference>
<comment type="caution">
    <text evidence="1">The sequence shown here is derived from an EMBL/GenBank/DDBJ whole genome shotgun (WGS) entry which is preliminary data.</text>
</comment>
<reference evidence="2" key="1">
    <citation type="journal article" date="2019" name="Int. J. Syst. Evol. Microbiol.">
        <title>The Global Catalogue of Microorganisms (GCM) 10K type strain sequencing project: providing services to taxonomists for standard genome sequencing and annotation.</title>
        <authorList>
            <consortium name="The Broad Institute Genomics Platform"/>
            <consortium name="The Broad Institute Genome Sequencing Center for Infectious Disease"/>
            <person name="Wu L."/>
            <person name="Ma J."/>
        </authorList>
    </citation>
    <scope>NUCLEOTIDE SEQUENCE [LARGE SCALE GENOMIC DNA]</scope>
    <source>
        <strain evidence="2">KCTC 23701</strain>
    </source>
</reference>
<dbReference type="EMBL" id="BMYO01000004">
    <property type="protein sequence ID" value="GHD62580.1"/>
    <property type="molecule type" value="Genomic_DNA"/>
</dbReference>
<proteinExistence type="predicted"/>